<dbReference type="SUPFAM" id="SSF103039">
    <property type="entry name" value="CheC-like"/>
    <property type="match status" value="1"/>
</dbReference>
<proteinExistence type="inferred from homology"/>
<dbReference type="GO" id="GO:0071978">
    <property type="term" value="P:bacterial-type flagellum-dependent swarming motility"/>
    <property type="evidence" value="ECO:0007669"/>
    <property type="project" value="TreeGrafter"/>
</dbReference>
<evidence type="ECO:0000256" key="6">
    <source>
        <dbReference type="ARBA" id="ARBA00022500"/>
    </source>
</evidence>
<dbReference type="AlphaFoldDB" id="A0A917JZI4"/>
<dbReference type="GO" id="GO:0009425">
    <property type="term" value="C:bacterial-type flagellum basal body"/>
    <property type="evidence" value="ECO:0007669"/>
    <property type="project" value="UniProtKB-SubCell"/>
</dbReference>
<comment type="similarity">
    <text evidence="3">Belongs to the FliM family.</text>
</comment>
<keyword evidence="12" id="KW-0969">Cilium</keyword>
<evidence type="ECO:0000259" key="11">
    <source>
        <dbReference type="Pfam" id="PF01052"/>
    </source>
</evidence>
<reference evidence="12" key="2">
    <citation type="submission" date="2020-09" db="EMBL/GenBank/DDBJ databases">
        <authorList>
            <person name="Sun Q."/>
            <person name="Ohkuma M."/>
        </authorList>
    </citation>
    <scope>NUCLEOTIDE SEQUENCE</scope>
    <source>
        <strain evidence="12">JCM 18487</strain>
    </source>
</reference>
<dbReference type="GO" id="GO:0005886">
    <property type="term" value="C:plasma membrane"/>
    <property type="evidence" value="ECO:0007669"/>
    <property type="project" value="UniProtKB-SubCell"/>
</dbReference>
<dbReference type="GO" id="GO:0003774">
    <property type="term" value="F:cytoskeletal motor activity"/>
    <property type="evidence" value="ECO:0007669"/>
    <property type="project" value="InterPro"/>
</dbReference>
<evidence type="ECO:0000256" key="7">
    <source>
        <dbReference type="ARBA" id="ARBA00022779"/>
    </source>
</evidence>
<keyword evidence="12" id="KW-0282">Flagellum</keyword>
<keyword evidence="13" id="KW-1185">Reference proteome</keyword>
<reference evidence="12" key="1">
    <citation type="journal article" date="2014" name="Int. J. Syst. Evol. Microbiol.">
        <title>Complete genome sequence of Corynebacterium casei LMG S-19264T (=DSM 44701T), isolated from a smear-ripened cheese.</title>
        <authorList>
            <consortium name="US DOE Joint Genome Institute (JGI-PGF)"/>
            <person name="Walter F."/>
            <person name="Albersmeier A."/>
            <person name="Kalinowski J."/>
            <person name="Ruckert C."/>
        </authorList>
    </citation>
    <scope>NUCLEOTIDE SEQUENCE</scope>
    <source>
        <strain evidence="12">JCM 18487</strain>
    </source>
</reference>
<feature type="domain" description="Flagellar motor switch protein FliN-like C-terminal" evidence="11">
    <location>
        <begin position="253"/>
        <end position="321"/>
    </location>
</feature>
<keyword evidence="12" id="KW-0966">Cell projection</keyword>
<dbReference type="InterPro" id="IPR001689">
    <property type="entry name" value="Flag_FliM"/>
</dbReference>
<dbReference type="PIRSF" id="PIRSF002888">
    <property type="entry name" value="FliM"/>
    <property type="match status" value="1"/>
</dbReference>
<evidence type="ECO:0000313" key="13">
    <source>
        <dbReference type="Proteomes" id="UP000637695"/>
    </source>
</evidence>
<evidence type="ECO:0000256" key="10">
    <source>
        <dbReference type="NCBIfam" id="TIGR01397"/>
    </source>
</evidence>
<dbReference type="NCBIfam" id="TIGR01397">
    <property type="entry name" value="fliM_switch"/>
    <property type="match status" value="1"/>
</dbReference>
<dbReference type="GO" id="GO:0050918">
    <property type="term" value="P:positive chemotaxis"/>
    <property type="evidence" value="ECO:0007669"/>
    <property type="project" value="TreeGrafter"/>
</dbReference>
<organism evidence="12 13">
    <name type="scientific">Alicyclobacillus cellulosilyticus</name>
    <dbReference type="NCBI Taxonomy" id="1003997"/>
    <lineage>
        <taxon>Bacteria</taxon>
        <taxon>Bacillati</taxon>
        <taxon>Bacillota</taxon>
        <taxon>Bacilli</taxon>
        <taxon>Bacillales</taxon>
        <taxon>Alicyclobacillaceae</taxon>
        <taxon>Alicyclobacillus</taxon>
    </lineage>
</organism>
<evidence type="ECO:0000256" key="9">
    <source>
        <dbReference type="ARBA" id="ARBA00023143"/>
    </source>
</evidence>
<sequence length="341" mass="38428">MSEILSQSEIDALLAALTSGEVRVEDIRETGSVHRVRTYDFRRAMRFSKDHIRILSRMHEHFARLLTTHLSGQLRSVVQFQVESVDQAPYEEFIRSIPALTVVYTYAVPPLEGSIALEINPQIVFAMLDRLMGGQPRSQYKVRELTEIEHALLQRLFDRVPDFLQEAWRSVASIEPRCIGMESNPQFLQLVTANETVMVVTMSAKVGAATGLLNLCIPHPTVEPLLPTLTTQHLMDVSKNRRAARRTDLLEAHLAQVDVDVSVVLGEVQMTLSDILELERGDVLPLRTRVGQPVAVFVNEELAYWAEIGKKRDRYAVRIMRPSREVDRDGGQGREAVPGGN</sequence>
<evidence type="ECO:0000256" key="8">
    <source>
        <dbReference type="ARBA" id="ARBA00023136"/>
    </source>
</evidence>
<dbReference type="CDD" id="cd17908">
    <property type="entry name" value="FliM"/>
    <property type="match status" value="1"/>
</dbReference>
<dbReference type="Gene3D" id="3.40.1550.10">
    <property type="entry name" value="CheC-like"/>
    <property type="match status" value="1"/>
</dbReference>
<dbReference type="Gene3D" id="2.30.330.10">
    <property type="entry name" value="SpoA-like"/>
    <property type="match status" value="1"/>
</dbReference>
<dbReference type="Pfam" id="PF01052">
    <property type="entry name" value="FliMN_C"/>
    <property type="match status" value="1"/>
</dbReference>
<dbReference type="RefSeq" id="WP_188880432.1">
    <property type="nucleotide sequence ID" value="NZ_BMOY01000001.1"/>
</dbReference>
<evidence type="ECO:0000256" key="3">
    <source>
        <dbReference type="ARBA" id="ARBA00011049"/>
    </source>
</evidence>
<name>A0A917JZI4_9BACL</name>
<evidence type="ECO:0000256" key="1">
    <source>
        <dbReference type="ARBA" id="ARBA00004117"/>
    </source>
</evidence>
<accession>A0A917JZI4</accession>
<dbReference type="EMBL" id="BMOY01000001">
    <property type="protein sequence ID" value="GGI94675.1"/>
    <property type="molecule type" value="Genomic_DNA"/>
</dbReference>
<evidence type="ECO:0000256" key="2">
    <source>
        <dbReference type="ARBA" id="ARBA00004202"/>
    </source>
</evidence>
<comment type="subcellular location">
    <subcellularLocation>
        <location evidence="1">Bacterial flagellum basal body</location>
    </subcellularLocation>
    <subcellularLocation>
        <location evidence="2">Cell membrane</location>
        <topology evidence="2">Peripheral membrane protein</topology>
    </subcellularLocation>
</comment>
<evidence type="ECO:0000313" key="12">
    <source>
        <dbReference type="EMBL" id="GGI94675.1"/>
    </source>
</evidence>
<evidence type="ECO:0000256" key="5">
    <source>
        <dbReference type="ARBA" id="ARBA00022475"/>
    </source>
</evidence>
<keyword evidence="6" id="KW-0145">Chemotaxis</keyword>
<evidence type="ECO:0000256" key="4">
    <source>
        <dbReference type="ARBA" id="ARBA00021898"/>
    </source>
</evidence>
<dbReference type="InterPro" id="IPR028976">
    <property type="entry name" value="CheC-like_sf"/>
</dbReference>
<protein>
    <recommendedName>
        <fullName evidence="4 10">Flagellar motor switch protein FliM</fullName>
    </recommendedName>
</protein>
<gene>
    <name evidence="12" type="primary">fliM</name>
    <name evidence="12" type="ORF">GCM10010885_00270</name>
</gene>
<dbReference type="PRINTS" id="PR00955">
    <property type="entry name" value="FLGMOTORFLIM"/>
</dbReference>
<dbReference type="PANTHER" id="PTHR30034">
    <property type="entry name" value="FLAGELLAR MOTOR SWITCH PROTEIN FLIM"/>
    <property type="match status" value="1"/>
</dbReference>
<dbReference type="PANTHER" id="PTHR30034:SF6">
    <property type="entry name" value="YOP PROTEINS TRANSLOCATION PROTEIN Q"/>
    <property type="match status" value="1"/>
</dbReference>
<dbReference type="InterPro" id="IPR001543">
    <property type="entry name" value="FliN-like_C"/>
</dbReference>
<keyword evidence="7" id="KW-0283">Flagellar rotation</keyword>
<dbReference type="Proteomes" id="UP000637695">
    <property type="component" value="Unassembled WGS sequence"/>
</dbReference>
<keyword evidence="8" id="KW-0472">Membrane</keyword>
<comment type="caution">
    <text evidence="12">The sequence shown here is derived from an EMBL/GenBank/DDBJ whole genome shotgun (WGS) entry which is preliminary data.</text>
</comment>
<dbReference type="InterPro" id="IPR036429">
    <property type="entry name" value="SpoA-like_sf"/>
</dbReference>
<keyword evidence="9" id="KW-0975">Bacterial flagellum</keyword>
<dbReference type="SUPFAM" id="SSF101801">
    <property type="entry name" value="Surface presentation of antigens (SPOA)"/>
    <property type="match status" value="1"/>
</dbReference>
<keyword evidence="5" id="KW-1003">Cell membrane</keyword>
<dbReference type="Pfam" id="PF02154">
    <property type="entry name" value="FliM"/>
    <property type="match status" value="1"/>
</dbReference>